<feature type="region of interest" description="Disordered" evidence="1">
    <location>
        <begin position="76"/>
        <end position="110"/>
    </location>
</feature>
<evidence type="ECO:0000313" key="4">
    <source>
        <dbReference type="Proteomes" id="UP001500552"/>
    </source>
</evidence>
<sequence length="200" mass="22070">MLLTILLLGSCVTPKQVKNYLAKEKNKPAAEAIVTEWLERNRAWYAAKAAKDFPAGEHPAIADTATTAEETAVAPAEILPLPPTRKSDPVAAPPEKTRPRTAQKRSPAVEYPDMSGYEKTIREKDLVIQESTAKLGAARAALREERQAHGATRQQLKATAADRDYYKEKNRKKVWALVAMGIFAALYIIFKVAASRVRTS</sequence>
<reference evidence="4" key="1">
    <citation type="journal article" date="2019" name="Int. J. Syst. Evol. Microbiol.">
        <title>The Global Catalogue of Microorganisms (GCM) 10K type strain sequencing project: providing services to taxonomists for standard genome sequencing and annotation.</title>
        <authorList>
            <consortium name="The Broad Institute Genomics Platform"/>
            <consortium name="The Broad Institute Genome Sequencing Center for Infectious Disease"/>
            <person name="Wu L."/>
            <person name="Ma J."/>
        </authorList>
    </citation>
    <scope>NUCLEOTIDE SEQUENCE [LARGE SCALE GENOMIC DNA]</scope>
    <source>
        <strain evidence="4">JCM 17926</strain>
    </source>
</reference>
<gene>
    <name evidence="3" type="ORF">GCM10023188_26670</name>
</gene>
<evidence type="ECO:0000256" key="2">
    <source>
        <dbReference type="SAM" id="Phobius"/>
    </source>
</evidence>
<evidence type="ECO:0000313" key="3">
    <source>
        <dbReference type="EMBL" id="GAA4435031.1"/>
    </source>
</evidence>
<proteinExistence type="predicted"/>
<keyword evidence="4" id="KW-1185">Reference proteome</keyword>
<organism evidence="3 4">
    <name type="scientific">Pontibacter saemangeumensis</name>
    <dbReference type="NCBI Taxonomy" id="1084525"/>
    <lineage>
        <taxon>Bacteria</taxon>
        <taxon>Pseudomonadati</taxon>
        <taxon>Bacteroidota</taxon>
        <taxon>Cytophagia</taxon>
        <taxon>Cytophagales</taxon>
        <taxon>Hymenobacteraceae</taxon>
        <taxon>Pontibacter</taxon>
    </lineage>
</organism>
<feature type="transmembrane region" description="Helical" evidence="2">
    <location>
        <begin position="174"/>
        <end position="194"/>
    </location>
</feature>
<evidence type="ECO:0000256" key="1">
    <source>
        <dbReference type="SAM" id="MobiDB-lite"/>
    </source>
</evidence>
<accession>A0ABP8LTP7</accession>
<dbReference type="EMBL" id="BAABHC010000014">
    <property type="protein sequence ID" value="GAA4435031.1"/>
    <property type="molecule type" value="Genomic_DNA"/>
</dbReference>
<keyword evidence="2" id="KW-0812">Transmembrane</keyword>
<protein>
    <submittedName>
        <fullName evidence="3">Uncharacterized protein</fullName>
    </submittedName>
</protein>
<name>A0ABP8LTP7_9BACT</name>
<keyword evidence="2" id="KW-1133">Transmembrane helix</keyword>
<comment type="caution">
    <text evidence="3">The sequence shown here is derived from an EMBL/GenBank/DDBJ whole genome shotgun (WGS) entry which is preliminary data.</text>
</comment>
<dbReference type="Proteomes" id="UP001500552">
    <property type="component" value="Unassembled WGS sequence"/>
</dbReference>
<keyword evidence="2" id="KW-0472">Membrane</keyword>